<accession>A0A0A1TD65</accession>
<feature type="region of interest" description="Disordered" evidence="1">
    <location>
        <begin position="52"/>
        <end position="73"/>
    </location>
</feature>
<feature type="compositionally biased region" description="Basic and acidic residues" evidence="1">
    <location>
        <begin position="448"/>
        <end position="462"/>
    </location>
</feature>
<organism evidence="2 3">
    <name type="scientific">[Torrubiella] hemipterigena</name>
    <dbReference type="NCBI Taxonomy" id="1531966"/>
    <lineage>
        <taxon>Eukaryota</taxon>
        <taxon>Fungi</taxon>
        <taxon>Dikarya</taxon>
        <taxon>Ascomycota</taxon>
        <taxon>Pezizomycotina</taxon>
        <taxon>Sordariomycetes</taxon>
        <taxon>Hypocreomycetidae</taxon>
        <taxon>Hypocreales</taxon>
        <taxon>Clavicipitaceae</taxon>
        <taxon>Clavicipitaceae incertae sedis</taxon>
        <taxon>'Torrubiella' clade</taxon>
    </lineage>
</organism>
<evidence type="ECO:0000313" key="3">
    <source>
        <dbReference type="Proteomes" id="UP000039046"/>
    </source>
</evidence>
<keyword evidence="3" id="KW-1185">Reference proteome</keyword>
<name>A0A0A1TD65_9HYPO</name>
<dbReference type="AlphaFoldDB" id="A0A0A1TD65"/>
<dbReference type="HOGENOM" id="CLU_485005_0_0_1"/>
<evidence type="ECO:0000313" key="2">
    <source>
        <dbReference type="EMBL" id="CEJ86774.1"/>
    </source>
</evidence>
<dbReference type="OrthoDB" id="5140724at2759"/>
<gene>
    <name evidence="2" type="ORF">VHEMI04202</name>
</gene>
<evidence type="ECO:0000256" key="1">
    <source>
        <dbReference type="SAM" id="MobiDB-lite"/>
    </source>
</evidence>
<feature type="compositionally biased region" description="Basic and acidic residues" evidence="1">
    <location>
        <begin position="473"/>
        <end position="545"/>
    </location>
</feature>
<protein>
    <submittedName>
        <fullName evidence="2">Uncharacterized protein</fullName>
    </submittedName>
</protein>
<reference evidence="2 3" key="1">
    <citation type="journal article" date="2015" name="Genome Announc.">
        <title>Draft Genome Sequence and Gene Annotation of the Entomopathogenic Fungus Verticillium hemipterigenum.</title>
        <authorList>
            <person name="Horn F."/>
            <person name="Habel A."/>
            <person name="Scharf D.H."/>
            <person name="Dworschak J."/>
            <person name="Brakhage A.A."/>
            <person name="Guthke R."/>
            <person name="Hertweck C."/>
            <person name="Linde J."/>
        </authorList>
    </citation>
    <scope>NUCLEOTIDE SEQUENCE [LARGE SCALE GENOMIC DNA]</scope>
</reference>
<dbReference type="EMBL" id="CDHN01000002">
    <property type="protein sequence ID" value="CEJ86774.1"/>
    <property type="molecule type" value="Genomic_DNA"/>
</dbReference>
<feature type="region of interest" description="Disordered" evidence="1">
    <location>
        <begin position="445"/>
        <end position="547"/>
    </location>
</feature>
<sequence length="562" mass="61631">MQAMELFKSAPKPSTVIIYEWHHEPQPTQPARRFWTLDASKDESNGKIALTPAMLSRQSTESRESTAKSGTNIPPLLMYDAASHHVEAHTTTGENRIDTQVNRFGPGVRLSQTQTMNELFTGKPMATSDSGNVLLPAAVLPDPRQSHDDDTSSPHVLVAMAVGNGKDSMSLKYRLRQIQSHKKPLLRLQEAYSGHEQTVRLADDTETPSASPNKLVQLNLCSIGQSTEYLLLLTLSVADNSAPSLLSIYSVDEKLAFSEASSITEPNEDLGVRWQLQNFKLPAHVSKIAPVVLDTSTAKYLVIFYFNDGALRFTSLQYTGSGSFIGPVNDYPCKVGTAKERQPSAENPNTTVTSPSRFSLPSYIPFATAEQTPEQAKQQNRQAAYKQSKMVAGDGVQPYALKANRSIWIFYEGRDGQAKYVRHELPTDIAGLYDGWLAASWEVAPSSKKADDAVTKDKKTPAGEDFSVNSDGKLPKVEESSTRSEDASKANEDLSEKEADSSKDEAAKPKPNEESSKTEGEAAKDHENSSKNGERSSTDGIDHSIGRHFIPVEVAFDFLSMQ</sequence>
<dbReference type="Proteomes" id="UP000039046">
    <property type="component" value="Unassembled WGS sequence"/>
</dbReference>
<proteinExistence type="predicted"/>